<dbReference type="PANTHER" id="PTHR35870:SF1">
    <property type="entry name" value="PROTEIN, PUTATIVE (AFU_ORTHOLOGUE AFUA_5G03330)-RELATED"/>
    <property type="match status" value="1"/>
</dbReference>
<dbReference type="GO" id="GO:0016491">
    <property type="term" value="F:oxidoreductase activity"/>
    <property type="evidence" value="ECO:0007669"/>
    <property type="project" value="UniProtKB-KW"/>
</dbReference>
<dbReference type="EMBL" id="NJEU01000076">
    <property type="protein sequence ID" value="PHH82114.1"/>
    <property type="molecule type" value="Genomic_DNA"/>
</dbReference>
<dbReference type="InterPro" id="IPR025337">
    <property type="entry name" value="Questin_oxidase-like"/>
</dbReference>
<name>A0A2C5ZRQ8_9HYPO</name>
<comment type="caution">
    <text evidence="2">The sequence shown here is derived from an EMBL/GenBank/DDBJ whole genome shotgun (WGS) entry which is preliminary data.</text>
</comment>
<organism evidence="2 3">
    <name type="scientific">Ophiocordyceps australis</name>
    <dbReference type="NCBI Taxonomy" id="1399860"/>
    <lineage>
        <taxon>Eukaryota</taxon>
        <taxon>Fungi</taxon>
        <taxon>Dikarya</taxon>
        <taxon>Ascomycota</taxon>
        <taxon>Pezizomycotina</taxon>
        <taxon>Sordariomycetes</taxon>
        <taxon>Hypocreomycetidae</taxon>
        <taxon>Hypocreales</taxon>
        <taxon>Ophiocordycipitaceae</taxon>
        <taxon>Ophiocordyceps</taxon>
    </lineage>
</organism>
<keyword evidence="3" id="KW-1185">Reference proteome</keyword>
<evidence type="ECO:0000256" key="1">
    <source>
        <dbReference type="ARBA" id="ARBA00023002"/>
    </source>
</evidence>
<reference evidence="2 3" key="1">
    <citation type="submission" date="2017-06" db="EMBL/GenBank/DDBJ databases">
        <title>Ant-infecting Ophiocordyceps genomes reveal a high diversity of potential behavioral manipulation genes and a possible major role for enterotoxins.</title>
        <authorList>
            <person name="De Bekker C."/>
            <person name="Evans H.C."/>
            <person name="Brachmann A."/>
            <person name="Hughes D.P."/>
        </authorList>
    </citation>
    <scope>NUCLEOTIDE SEQUENCE [LARGE SCALE GENOMIC DNA]</scope>
    <source>
        <strain evidence="2 3">1348a</strain>
    </source>
</reference>
<sequence>MIEAFTTTRAHLGQAADYASFVRFFQDGISQRGGDAAAVAHDFLFAQLPQPPRGGMLARLFSGLVHPLLQLLYGLEWAQPAIVAAALAQAAVHPSEVGDCMVDVDEYARDNQQLEAASVLDLCRHLHTRGGPLAQLTNWHDMGVNYIGKMVRLGGQDLLALLARIRVDPNSDLDEATAHLVHSAAYLVAAAAWHPPQKPTFDFFLMQVASPSSTTLLLLLLIEYIARGCPALRLDDALRDWSAPTSMAAPSPRHLLSRLLLTADDGHVVKTARALVVASDLSRKWHGRSWIRIAGDDAWVKVMQMLLSTVDRRDDQWLCDGKQWVRGAGFQEAWQAVPIME</sequence>
<keyword evidence="1" id="KW-0560">Oxidoreductase</keyword>
<gene>
    <name evidence="2" type="ORF">CDD82_6938</name>
</gene>
<protein>
    <submittedName>
        <fullName evidence="2">Uncharacterized protein</fullName>
    </submittedName>
</protein>
<dbReference type="OrthoDB" id="10004862at2759"/>
<accession>A0A2C5ZRQ8</accession>
<dbReference type="Pfam" id="PF14027">
    <property type="entry name" value="Questin_oxidase"/>
    <property type="match status" value="1"/>
</dbReference>
<proteinExistence type="predicted"/>
<dbReference type="Proteomes" id="UP000224854">
    <property type="component" value="Unassembled WGS sequence"/>
</dbReference>
<dbReference type="PANTHER" id="PTHR35870">
    <property type="entry name" value="PROTEIN, PUTATIVE (AFU_ORTHOLOGUE AFUA_5G03330)-RELATED"/>
    <property type="match status" value="1"/>
</dbReference>
<evidence type="ECO:0000313" key="3">
    <source>
        <dbReference type="Proteomes" id="UP000224854"/>
    </source>
</evidence>
<dbReference type="AlphaFoldDB" id="A0A2C5ZRQ8"/>
<evidence type="ECO:0000313" key="2">
    <source>
        <dbReference type="EMBL" id="PHH82114.1"/>
    </source>
</evidence>